<dbReference type="Proteomes" id="UP001480595">
    <property type="component" value="Unassembled WGS sequence"/>
</dbReference>
<evidence type="ECO:0000313" key="3">
    <source>
        <dbReference type="Proteomes" id="UP001480595"/>
    </source>
</evidence>
<feature type="region of interest" description="Disordered" evidence="1">
    <location>
        <begin position="1"/>
        <end position="26"/>
    </location>
</feature>
<sequence length="65" mass="7024">MLDFALNRDRNRPKPTRQHCGGDDDVMGRKVADVGGATQVPWGKALGNSVVEIELGGAYRVELEG</sequence>
<name>A0ABR1UKQ5_9PEZI</name>
<comment type="caution">
    <text evidence="2">The sequence shown here is derived from an EMBL/GenBank/DDBJ whole genome shotgun (WGS) entry which is preliminary data.</text>
</comment>
<keyword evidence="3" id="KW-1185">Reference proteome</keyword>
<evidence type="ECO:0000313" key="2">
    <source>
        <dbReference type="EMBL" id="KAK8058655.1"/>
    </source>
</evidence>
<gene>
    <name evidence="2" type="ORF">PG994_009103</name>
</gene>
<accession>A0ABR1UKQ5</accession>
<dbReference type="GeneID" id="92093575"/>
<reference evidence="2 3" key="1">
    <citation type="submission" date="2023-01" db="EMBL/GenBank/DDBJ databases">
        <title>Analysis of 21 Apiospora genomes using comparative genomics revels a genus with tremendous synthesis potential of carbohydrate active enzymes and secondary metabolites.</title>
        <authorList>
            <person name="Sorensen T."/>
        </authorList>
    </citation>
    <scope>NUCLEOTIDE SEQUENCE [LARGE SCALE GENOMIC DNA]</scope>
    <source>
        <strain evidence="2 3">CBS 135458</strain>
    </source>
</reference>
<protein>
    <submittedName>
        <fullName evidence="2">Uncharacterized protein</fullName>
    </submittedName>
</protein>
<evidence type="ECO:0000256" key="1">
    <source>
        <dbReference type="SAM" id="MobiDB-lite"/>
    </source>
</evidence>
<proteinExistence type="predicted"/>
<feature type="compositionally biased region" description="Basic and acidic residues" evidence="1">
    <location>
        <begin position="1"/>
        <end position="12"/>
    </location>
</feature>
<dbReference type="EMBL" id="JAQQWL010000009">
    <property type="protein sequence ID" value="KAK8058655.1"/>
    <property type="molecule type" value="Genomic_DNA"/>
</dbReference>
<organism evidence="2 3">
    <name type="scientific">Apiospora phragmitis</name>
    <dbReference type="NCBI Taxonomy" id="2905665"/>
    <lineage>
        <taxon>Eukaryota</taxon>
        <taxon>Fungi</taxon>
        <taxon>Dikarya</taxon>
        <taxon>Ascomycota</taxon>
        <taxon>Pezizomycotina</taxon>
        <taxon>Sordariomycetes</taxon>
        <taxon>Xylariomycetidae</taxon>
        <taxon>Amphisphaeriales</taxon>
        <taxon>Apiosporaceae</taxon>
        <taxon>Apiospora</taxon>
    </lineage>
</organism>
<dbReference type="RefSeq" id="XP_066714101.1">
    <property type="nucleotide sequence ID" value="XM_066860512.1"/>
</dbReference>